<proteinExistence type="predicted"/>
<organism evidence="1 2">
    <name type="scientific">Anaerotruncus colihominis</name>
    <dbReference type="NCBI Taxonomy" id="169435"/>
    <lineage>
        <taxon>Bacteria</taxon>
        <taxon>Bacillati</taxon>
        <taxon>Bacillota</taxon>
        <taxon>Clostridia</taxon>
        <taxon>Eubacteriales</taxon>
        <taxon>Oscillospiraceae</taxon>
        <taxon>Anaerotruncus</taxon>
    </lineage>
</organism>
<sequence length="141" mass="16054">MDENNKRNRMKKILTALLSLSLIGNIALGINYTDSQKRISELQELNTQRYHEGHDSGYSKGYNEGYDEGWSDGAHKQRQQDQEWVDANFGTSGDYAETTVYVTNTGTKYHRYGCQYLRQSCIEKTLSEAQAEGYGACSVCW</sequence>
<comment type="caution">
    <text evidence="1">The sequence shown here is derived from an EMBL/GenBank/DDBJ whole genome shotgun (WGS) entry which is preliminary data.</text>
</comment>
<gene>
    <name evidence="1" type="ORF">D0435_13915</name>
</gene>
<keyword evidence="2" id="KW-1185">Reference proteome</keyword>
<dbReference type="AlphaFoldDB" id="A0A845QPW7"/>
<dbReference type="Proteomes" id="UP000446866">
    <property type="component" value="Unassembled WGS sequence"/>
</dbReference>
<name>A0A845QPW7_9FIRM</name>
<protein>
    <submittedName>
        <fullName evidence="1">Uncharacterized protein</fullName>
    </submittedName>
</protein>
<dbReference type="EMBL" id="QXWK01000034">
    <property type="protein sequence ID" value="NBH62747.1"/>
    <property type="molecule type" value="Genomic_DNA"/>
</dbReference>
<reference evidence="1 2" key="1">
    <citation type="submission" date="2018-08" db="EMBL/GenBank/DDBJ databases">
        <title>Murine metabolic-syndrome-specific gut microbial biobank.</title>
        <authorList>
            <person name="Liu C."/>
        </authorList>
    </citation>
    <scope>NUCLEOTIDE SEQUENCE [LARGE SCALE GENOMIC DNA]</scope>
    <source>
        <strain evidence="1 2">28</strain>
    </source>
</reference>
<evidence type="ECO:0000313" key="2">
    <source>
        <dbReference type="Proteomes" id="UP000446866"/>
    </source>
</evidence>
<dbReference type="RefSeq" id="WP_160203032.1">
    <property type="nucleotide sequence ID" value="NZ_QXWK01000034.1"/>
</dbReference>
<accession>A0A845QPW7</accession>
<evidence type="ECO:0000313" key="1">
    <source>
        <dbReference type="EMBL" id="NBH62747.1"/>
    </source>
</evidence>